<dbReference type="Proteomes" id="UP000601435">
    <property type="component" value="Unassembled WGS sequence"/>
</dbReference>
<keyword evidence="3" id="KW-1185">Reference proteome</keyword>
<evidence type="ECO:0000313" key="2">
    <source>
        <dbReference type="EMBL" id="CAE7853541.1"/>
    </source>
</evidence>
<sequence length="258" mass="27680">MAVRLLLAAISPALALADPCAGLYGAEALTCAWEADASTCIENECRGCGGEQCQHCRQDSERIHQCCDKHWHSTTPPKMCADAEVEEDIKTCVEEQCHCFGGEQCDLCHEDAARIAQCCAKYDASAQPEICKVEQPDTDPCAGLFGAEALTCVWEADASTCVDKKCAGCSGEQCQLCQQEAATVHRCCQDHWHSTTPPKMCADAFVDTCMDEQCDGCGGEQCQLCREDDSHIEACCGKYEATGASGICAARAKQAIVP</sequence>
<organism evidence="2 3">
    <name type="scientific">Symbiodinium necroappetens</name>
    <dbReference type="NCBI Taxonomy" id="1628268"/>
    <lineage>
        <taxon>Eukaryota</taxon>
        <taxon>Sar</taxon>
        <taxon>Alveolata</taxon>
        <taxon>Dinophyceae</taxon>
        <taxon>Suessiales</taxon>
        <taxon>Symbiodiniaceae</taxon>
        <taxon>Symbiodinium</taxon>
    </lineage>
</organism>
<proteinExistence type="predicted"/>
<name>A0A813A7H3_9DINO</name>
<feature type="chain" id="PRO_5032294317" evidence="1">
    <location>
        <begin position="18"/>
        <end position="258"/>
    </location>
</feature>
<feature type="signal peptide" evidence="1">
    <location>
        <begin position="1"/>
        <end position="17"/>
    </location>
</feature>
<evidence type="ECO:0000313" key="3">
    <source>
        <dbReference type="Proteomes" id="UP000601435"/>
    </source>
</evidence>
<comment type="caution">
    <text evidence="2">The sequence shown here is derived from an EMBL/GenBank/DDBJ whole genome shotgun (WGS) entry which is preliminary data.</text>
</comment>
<accession>A0A813A7H3</accession>
<dbReference type="AlphaFoldDB" id="A0A813A7H3"/>
<keyword evidence="1" id="KW-0732">Signal</keyword>
<dbReference type="OrthoDB" id="406809at2759"/>
<reference evidence="2" key="1">
    <citation type="submission" date="2021-02" db="EMBL/GenBank/DDBJ databases">
        <authorList>
            <person name="Dougan E. K."/>
            <person name="Rhodes N."/>
            <person name="Thang M."/>
            <person name="Chan C."/>
        </authorList>
    </citation>
    <scope>NUCLEOTIDE SEQUENCE</scope>
</reference>
<dbReference type="EMBL" id="CAJNJA010054442">
    <property type="protein sequence ID" value="CAE7853541.1"/>
    <property type="molecule type" value="Genomic_DNA"/>
</dbReference>
<evidence type="ECO:0000256" key="1">
    <source>
        <dbReference type="SAM" id="SignalP"/>
    </source>
</evidence>
<gene>
    <name evidence="2" type="ORF">SNEC2469_LOCUS26603</name>
</gene>
<protein>
    <submittedName>
        <fullName evidence="2">Uncharacterized protein</fullName>
    </submittedName>
</protein>